<dbReference type="KEGG" id="esg:EsVE80_12360"/>
<dbReference type="RefSeq" id="WP_173102955.1">
    <property type="nucleotide sequence ID" value="NZ_AP022822.1"/>
</dbReference>
<reference evidence="1 2" key="1">
    <citation type="submission" date="2020-02" db="EMBL/GenBank/DDBJ databases">
        <title>Characterization of vanA genotype vancomycin-resistant Enterococcus saigonensis VE80.</title>
        <authorList>
            <person name="Harada T."/>
            <person name="Motooka D."/>
            <person name="Nakamura S."/>
            <person name="Yamamoto Y."/>
            <person name="Kawahara R."/>
            <person name="Kawatsu K."/>
        </authorList>
    </citation>
    <scope>NUCLEOTIDE SEQUENCE [LARGE SCALE GENOMIC DNA]</scope>
    <source>
        <strain evidence="1 2">VE80</strain>
    </source>
</reference>
<sequence length="88" mass="10364">MLKNIARNIGYTPLVYDRFNKKLKTNYTSGQIEKLVQVILLAEDTKITRFGKNYYIWQPERKIQLTINANNYRLITADSVEKLPTQKN</sequence>
<evidence type="ECO:0000313" key="1">
    <source>
        <dbReference type="EMBL" id="BCA85713.1"/>
    </source>
</evidence>
<protein>
    <recommendedName>
        <fullName evidence="3">DUF3781 domain-containing protein</fullName>
    </recommendedName>
</protein>
<accession>A0A679IBS5</accession>
<organism evidence="1 2">
    <name type="scientific">Enterococcus saigonensis</name>
    <dbReference type="NCBI Taxonomy" id="1805431"/>
    <lineage>
        <taxon>Bacteria</taxon>
        <taxon>Bacillati</taxon>
        <taxon>Bacillota</taxon>
        <taxon>Bacilli</taxon>
        <taxon>Lactobacillales</taxon>
        <taxon>Enterococcaceae</taxon>
        <taxon>Enterococcus</taxon>
    </lineage>
</organism>
<proteinExistence type="predicted"/>
<evidence type="ECO:0008006" key="3">
    <source>
        <dbReference type="Google" id="ProtNLM"/>
    </source>
</evidence>
<dbReference type="Pfam" id="PF12636">
    <property type="entry name" value="DUF3781"/>
    <property type="match status" value="1"/>
</dbReference>
<dbReference type="InterPro" id="IPR024229">
    <property type="entry name" value="DUF3781"/>
</dbReference>
<dbReference type="EMBL" id="AP022822">
    <property type="protein sequence ID" value="BCA85713.1"/>
    <property type="molecule type" value="Genomic_DNA"/>
</dbReference>
<keyword evidence="2" id="KW-1185">Reference proteome</keyword>
<name>A0A679IBS5_9ENTE</name>
<evidence type="ECO:0000313" key="2">
    <source>
        <dbReference type="Proteomes" id="UP000502998"/>
    </source>
</evidence>
<dbReference type="Proteomes" id="UP000502998">
    <property type="component" value="Chromosome"/>
</dbReference>
<dbReference type="AlphaFoldDB" id="A0A679IBS5"/>
<gene>
    <name evidence="1" type="ORF">EsVE80_12360</name>
</gene>